<feature type="transmembrane region" description="Helical" evidence="2">
    <location>
        <begin position="157"/>
        <end position="176"/>
    </location>
</feature>
<proteinExistence type="predicted"/>
<keyword evidence="2" id="KW-1133">Transmembrane helix</keyword>
<dbReference type="Pfam" id="PF17270">
    <property type="entry name" value="DUF5336"/>
    <property type="match status" value="1"/>
</dbReference>
<evidence type="ECO:0000256" key="1">
    <source>
        <dbReference type="SAM" id="MobiDB-lite"/>
    </source>
</evidence>
<sequence>MFYLRGASRCDTDRLARGSRRRLAWAAPSKPVAAAQVAARALAWVIDRVANAARRLEAQRCTATVATARQFKALEATGGAMTYSPGSPGYPPAQPGGSYAGATPSFAKDDDGTSKLPFYLNIAVVVLGLAAYLLNFGPTFTIGADLGPGIGGRAGDAGTAVVVAVLAALLAGLGLLPKTKNYPGIVAVIAVLGALLAITETINLPAGFAIGWAMWPLVAAVVLQAIAAVVVVLLESGVITAPAPRPKYDPYAQYNQQYGQYGQYGQQPYYGQQAGQQHGGQQQSPQGYGSQYGGYSPGAAPTHSGAHTGGFGAQPSPQSGPQPSAQQHGPSTPPTGFPSFSPPPNAGGSDAGSATTNFSEQGGGQQFGQEQQSGSSPSGPAPS</sequence>
<name>A0ABM7SNX1_9MYCO</name>
<dbReference type="InterPro" id="IPR035166">
    <property type="entry name" value="DUF5336"/>
</dbReference>
<feature type="compositionally biased region" description="Low complexity" evidence="1">
    <location>
        <begin position="367"/>
        <end position="383"/>
    </location>
</feature>
<feature type="compositionally biased region" description="Low complexity" evidence="1">
    <location>
        <begin position="313"/>
        <end position="330"/>
    </location>
</feature>
<keyword evidence="4" id="KW-1185">Reference proteome</keyword>
<evidence type="ECO:0000256" key="2">
    <source>
        <dbReference type="SAM" id="Phobius"/>
    </source>
</evidence>
<feature type="region of interest" description="Disordered" evidence="1">
    <location>
        <begin position="269"/>
        <end position="383"/>
    </location>
</feature>
<dbReference type="EMBL" id="AP024828">
    <property type="protein sequence ID" value="BCZ23026.1"/>
    <property type="molecule type" value="Genomic_DNA"/>
</dbReference>
<protein>
    <recommendedName>
        <fullName evidence="5">34 kDa antigenic protein</fullName>
    </recommendedName>
</protein>
<feature type="compositionally biased region" description="Pro residues" evidence="1">
    <location>
        <begin position="331"/>
        <end position="345"/>
    </location>
</feature>
<evidence type="ECO:0000313" key="4">
    <source>
        <dbReference type="Proteomes" id="UP000826012"/>
    </source>
</evidence>
<evidence type="ECO:0008006" key="5">
    <source>
        <dbReference type="Google" id="ProtNLM"/>
    </source>
</evidence>
<evidence type="ECO:0000313" key="3">
    <source>
        <dbReference type="EMBL" id="BCZ23026.1"/>
    </source>
</evidence>
<keyword evidence="2" id="KW-0472">Membrane</keyword>
<gene>
    <name evidence="3" type="ORF">MTY59_28810</name>
</gene>
<feature type="compositionally biased region" description="Low complexity" evidence="1">
    <location>
        <begin position="269"/>
        <end position="289"/>
    </location>
</feature>
<reference evidence="3 4" key="1">
    <citation type="submission" date="2021-07" db="EMBL/GenBank/DDBJ databases">
        <title>Complete genome sequence of nontuberculous Mycobacterium sp. TY59.</title>
        <authorList>
            <person name="Fukushima K."/>
        </authorList>
    </citation>
    <scope>NUCLEOTIDE SEQUENCE [LARGE SCALE GENOMIC DNA]</scope>
    <source>
        <strain evidence="3 4">TY59</strain>
    </source>
</reference>
<feature type="transmembrane region" description="Helical" evidence="2">
    <location>
        <begin position="118"/>
        <end position="137"/>
    </location>
</feature>
<keyword evidence="2" id="KW-0812">Transmembrane</keyword>
<dbReference type="Proteomes" id="UP000826012">
    <property type="component" value="Chromosome"/>
</dbReference>
<feature type="transmembrane region" description="Helical" evidence="2">
    <location>
        <begin position="212"/>
        <end position="234"/>
    </location>
</feature>
<organism evidence="3 4">
    <name type="scientific">Mycobacterium senriense</name>
    <dbReference type="NCBI Taxonomy" id="2775496"/>
    <lineage>
        <taxon>Bacteria</taxon>
        <taxon>Bacillati</taxon>
        <taxon>Actinomycetota</taxon>
        <taxon>Actinomycetes</taxon>
        <taxon>Mycobacteriales</taxon>
        <taxon>Mycobacteriaceae</taxon>
        <taxon>Mycobacterium</taxon>
        <taxon>Mycobacterium avium complex (MAC)</taxon>
    </lineage>
</organism>
<feature type="transmembrane region" description="Helical" evidence="2">
    <location>
        <begin position="185"/>
        <end position="206"/>
    </location>
</feature>
<accession>A0ABM7SNX1</accession>